<name>A0A085A511_9ENTR</name>
<dbReference type="RefSeq" id="WP_038158257.1">
    <property type="nucleotide sequence ID" value="NZ_JMTB01000091.1"/>
</dbReference>
<dbReference type="NCBIfam" id="TIGR03357">
    <property type="entry name" value="VI_zyme"/>
    <property type="match status" value="1"/>
</dbReference>
<comment type="caution">
    <text evidence="2">The sequence shown here is derived from an EMBL/GenBank/DDBJ whole genome shotgun (WGS) entry which is preliminary data.</text>
</comment>
<organism evidence="2 3">
    <name type="scientific">Trabulsiella guamensis ATCC 49490</name>
    <dbReference type="NCBI Taxonomy" id="1005994"/>
    <lineage>
        <taxon>Bacteria</taxon>
        <taxon>Pseudomonadati</taxon>
        <taxon>Pseudomonadota</taxon>
        <taxon>Gammaproteobacteria</taxon>
        <taxon>Enterobacterales</taxon>
        <taxon>Enterobacteriaceae</taxon>
        <taxon>Trabulsiella</taxon>
    </lineage>
</organism>
<dbReference type="Proteomes" id="UP000028630">
    <property type="component" value="Unassembled WGS sequence"/>
</dbReference>
<dbReference type="Gene3D" id="3.10.450.40">
    <property type="match status" value="1"/>
</dbReference>
<evidence type="ECO:0000313" key="3">
    <source>
        <dbReference type="Proteomes" id="UP000028630"/>
    </source>
</evidence>
<dbReference type="InterPro" id="IPR053176">
    <property type="entry name" value="T6SS_TssE1-like"/>
</dbReference>
<protein>
    <recommendedName>
        <fullName evidence="1">IraD/Gp25-like domain-containing protein</fullName>
    </recommendedName>
</protein>
<reference evidence="3" key="1">
    <citation type="submission" date="2014-05" db="EMBL/GenBank/DDBJ databases">
        <title>ATOL: Assembling a taxonomically balanced genome-scale reconstruction of the evolutionary history of the Enterobacteriaceae.</title>
        <authorList>
            <person name="Plunkett G. III"/>
            <person name="Neeno-Eckwall E.C."/>
            <person name="Glasner J.D."/>
            <person name="Perna N.T."/>
        </authorList>
    </citation>
    <scope>NUCLEOTIDE SEQUENCE [LARGE SCALE GENOMIC DNA]</scope>
    <source>
        <strain evidence="3">ATCC 49490</strain>
    </source>
</reference>
<feature type="domain" description="IraD/Gp25-like" evidence="1">
    <location>
        <begin position="34"/>
        <end position="120"/>
    </location>
</feature>
<dbReference type="EMBL" id="JMTB01000091">
    <property type="protein sequence ID" value="KFC05306.1"/>
    <property type="molecule type" value="Genomic_DNA"/>
</dbReference>
<evidence type="ECO:0000259" key="1">
    <source>
        <dbReference type="Pfam" id="PF04965"/>
    </source>
</evidence>
<accession>A0A085A511</accession>
<dbReference type="SUPFAM" id="SSF160719">
    <property type="entry name" value="gpW/gp25-like"/>
    <property type="match status" value="1"/>
</dbReference>
<evidence type="ECO:0000313" key="2">
    <source>
        <dbReference type="EMBL" id="KFC05306.1"/>
    </source>
</evidence>
<gene>
    <name evidence="2" type="ORF">GTGU_02890</name>
</gene>
<dbReference type="InterPro" id="IPR007048">
    <property type="entry name" value="IraD/Gp25-like"/>
</dbReference>
<keyword evidence="3" id="KW-1185">Reference proteome</keyword>
<dbReference type="Pfam" id="PF04965">
    <property type="entry name" value="GPW_gp25"/>
    <property type="match status" value="1"/>
</dbReference>
<dbReference type="OrthoDB" id="119583at2"/>
<dbReference type="eggNOG" id="COG3518">
    <property type="taxonomic scope" value="Bacteria"/>
</dbReference>
<dbReference type="InterPro" id="IPR017737">
    <property type="entry name" value="TssE1-like"/>
</dbReference>
<dbReference type="AlphaFoldDB" id="A0A085A511"/>
<dbReference type="PANTHER" id="PTHR38595">
    <property type="entry name" value="CYTOPLASMIC PROTEIN-RELATED"/>
    <property type="match status" value="1"/>
</dbReference>
<sequence length="144" mass="16257">MAGLLSWRRDRSGSLFERIQKQEDGIIRRSSSGSLLASIKKNLNQVLNSHQGGSQSAPMLGVLDLNDATSSSSDFRQSIERIVRACIIDYEPRINWVEVKAGQADEQDPLALNFHILAHVGFDDVNDMIEFNIHLDKHQRYHLS</sequence>
<proteinExistence type="predicted"/>
<dbReference type="PANTHER" id="PTHR38595:SF2">
    <property type="entry name" value="TYPE VI SECRETION SYSTEM BASEPLATE SUBUNIT TSSE"/>
    <property type="match status" value="1"/>
</dbReference>